<gene>
    <name evidence="1" type="ORF">ABIE19_001670</name>
</gene>
<dbReference type="EMBL" id="JBEPTF010000002">
    <property type="protein sequence ID" value="MET4683740.1"/>
    <property type="molecule type" value="Genomic_DNA"/>
</dbReference>
<keyword evidence="2" id="KW-1185">Reference proteome</keyword>
<sequence>MDAALIAERRKGVSIRCVLVRIAAPDGAICWTDGGVAVFDSGRGPEIYYGEHPTYGLLSTVGGVSNGAGDQTSRPSLDLFPKDDAAAAKLASPLIQGSPVSIWTGAIGRETGLLIGAPKLEFVGQVDQPAVNAGQSLSMSMRLITDGALQKEANADYRQNHAAHIRTWPGENGYLNVSNAVEAARSMEWRT</sequence>
<evidence type="ECO:0000313" key="1">
    <source>
        <dbReference type="EMBL" id="MET4683740.1"/>
    </source>
</evidence>
<evidence type="ECO:0008006" key="3">
    <source>
        <dbReference type="Google" id="ProtNLM"/>
    </source>
</evidence>
<evidence type="ECO:0000313" key="2">
    <source>
        <dbReference type="Proteomes" id="UP001549313"/>
    </source>
</evidence>
<reference evidence="1 2" key="1">
    <citation type="submission" date="2024-06" db="EMBL/GenBank/DDBJ databases">
        <title>Sorghum-associated microbial communities from plants grown in Nebraska, USA.</title>
        <authorList>
            <person name="Schachtman D."/>
        </authorList>
    </citation>
    <scope>NUCLEOTIDE SEQUENCE [LARGE SCALE GENOMIC DNA]</scope>
    <source>
        <strain evidence="1 2">2814</strain>
    </source>
</reference>
<dbReference type="Proteomes" id="UP001549313">
    <property type="component" value="Unassembled WGS sequence"/>
</dbReference>
<proteinExistence type="predicted"/>
<protein>
    <recommendedName>
        <fullName evidence="3">DUF2163 domain-containing protein</fullName>
    </recommendedName>
</protein>
<organism evidence="1 2">
    <name type="scientific">Brevundimonas faecalis</name>
    <dbReference type="NCBI Taxonomy" id="947378"/>
    <lineage>
        <taxon>Bacteria</taxon>
        <taxon>Pseudomonadati</taxon>
        <taxon>Pseudomonadota</taxon>
        <taxon>Alphaproteobacteria</taxon>
        <taxon>Caulobacterales</taxon>
        <taxon>Caulobacteraceae</taxon>
        <taxon>Brevundimonas</taxon>
    </lineage>
</organism>
<accession>A0ABV2RBG0</accession>
<dbReference type="RefSeq" id="WP_354088695.1">
    <property type="nucleotide sequence ID" value="NZ_JBEPTF010000002.1"/>
</dbReference>
<name>A0ABV2RBG0_9CAUL</name>
<comment type="caution">
    <text evidence="1">The sequence shown here is derived from an EMBL/GenBank/DDBJ whole genome shotgun (WGS) entry which is preliminary data.</text>
</comment>